<dbReference type="GO" id="GO:0004190">
    <property type="term" value="F:aspartic-type endopeptidase activity"/>
    <property type="evidence" value="ECO:0007669"/>
    <property type="project" value="UniProtKB-KW"/>
</dbReference>
<keyword evidence="5" id="KW-0325">Glycoprotein</keyword>
<dbReference type="InterPro" id="IPR032861">
    <property type="entry name" value="TAXi_N"/>
</dbReference>
<evidence type="ECO:0000256" key="6">
    <source>
        <dbReference type="PIRSR" id="PIRSR601461-1"/>
    </source>
</evidence>
<dbReference type="GO" id="GO:0006508">
    <property type="term" value="P:proteolysis"/>
    <property type="evidence" value="ECO:0007669"/>
    <property type="project" value="UniProtKB-KW"/>
</dbReference>
<evidence type="ECO:0000256" key="7">
    <source>
        <dbReference type="SAM" id="SignalP"/>
    </source>
</evidence>
<dbReference type="InterPro" id="IPR001461">
    <property type="entry name" value="Aspartic_peptidase_A1"/>
</dbReference>
<dbReference type="OMA" id="DPAHNVT"/>
<dbReference type="SUPFAM" id="SSF50630">
    <property type="entry name" value="Acid proteases"/>
    <property type="match status" value="1"/>
</dbReference>
<evidence type="ECO:0000259" key="8">
    <source>
        <dbReference type="PROSITE" id="PS51767"/>
    </source>
</evidence>
<dbReference type="PANTHER" id="PTHR47967:SF84">
    <property type="entry name" value="OS05G0596000 PROTEIN"/>
    <property type="match status" value="1"/>
</dbReference>
<dbReference type="PANTHER" id="PTHR47967">
    <property type="entry name" value="OS07G0603500 PROTEIN-RELATED"/>
    <property type="match status" value="1"/>
</dbReference>
<dbReference type="InterPro" id="IPR051708">
    <property type="entry name" value="Plant_Aspart_Prot_A1"/>
</dbReference>
<feature type="active site" evidence="6">
    <location>
        <position position="131"/>
    </location>
</feature>
<keyword evidence="10" id="KW-1185">Reference proteome</keyword>
<feature type="domain" description="Peptidase A1" evidence="8">
    <location>
        <begin position="113"/>
        <end position="493"/>
    </location>
</feature>
<gene>
    <name evidence="9" type="ORF">SEVIR_3G120700v2</name>
</gene>
<organism evidence="9 10">
    <name type="scientific">Setaria viridis</name>
    <name type="common">Green bristlegrass</name>
    <name type="synonym">Setaria italica subsp. viridis</name>
    <dbReference type="NCBI Taxonomy" id="4556"/>
    <lineage>
        <taxon>Eukaryota</taxon>
        <taxon>Viridiplantae</taxon>
        <taxon>Streptophyta</taxon>
        <taxon>Embryophyta</taxon>
        <taxon>Tracheophyta</taxon>
        <taxon>Spermatophyta</taxon>
        <taxon>Magnoliopsida</taxon>
        <taxon>Liliopsida</taxon>
        <taxon>Poales</taxon>
        <taxon>Poaceae</taxon>
        <taxon>PACMAD clade</taxon>
        <taxon>Panicoideae</taxon>
        <taxon>Panicodae</taxon>
        <taxon>Paniceae</taxon>
        <taxon>Cenchrinae</taxon>
        <taxon>Setaria</taxon>
    </lineage>
</organism>
<feature type="signal peptide" evidence="7">
    <location>
        <begin position="1"/>
        <end position="19"/>
    </location>
</feature>
<evidence type="ECO:0000256" key="4">
    <source>
        <dbReference type="ARBA" id="ARBA00022801"/>
    </source>
</evidence>
<accession>A0A4U6V867</accession>
<dbReference type="FunFam" id="2.40.70.10:FF:000033">
    <property type="entry name" value="Aspartyl protease family protein"/>
    <property type="match status" value="1"/>
</dbReference>
<dbReference type="Pfam" id="PF14541">
    <property type="entry name" value="TAXi_C"/>
    <property type="match status" value="1"/>
</dbReference>
<evidence type="ECO:0000256" key="1">
    <source>
        <dbReference type="ARBA" id="ARBA00007447"/>
    </source>
</evidence>
<comment type="similarity">
    <text evidence="1">Belongs to the peptidase A1 family.</text>
</comment>
<keyword evidence="3" id="KW-0064">Aspartyl protease</keyword>
<evidence type="ECO:0000256" key="3">
    <source>
        <dbReference type="ARBA" id="ARBA00022750"/>
    </source>
</evidence>
<proteinExistence type="inferred from homology"/>
<evidence type="ECO:0000313" key="9">
    <source>
        <dbReference type="EMBL" id="TKW25451.1"/>
    </source>
</evidence>
<reference evidence="9" key="1">
    <citation type="submission" date="2019-03" db="EMBL/GenBank/DDBJ databases">
        <title>WGS assembly of Setaria viridis.</title>
        <authorList>
            <person name="Huang P."/>
            <person name="Jenkins J."/>
            <person name="Grimwood J."/>
            <person name="Barry K."/>
            <person name="Healey A."/>
            <person name="Mamidi S."/>
            <person name="Sreedasyam A."/>
            <person name="Shu S."/>
            <person name="Feldman M."/>
            <person name="Wu J."/>
            <person name="Yu Y."/>
            <person name="Chen C."/>
            <person name="Johnson J."/>
            <person name="Rokhsar D."/>
            <person name="Baxter I."/>
            <person name="Schmutz J."/>
            <person name="Brutnell T."/>
            <person name="Kellogg E."/>
        </authorList>
    </citation>
    <scope>NUCLEOTIDE SEQUENCE [LARGE SCALE GENOMIC DNA]</scope>
</reference>
<dbReference type="InterPro" id="IPR021109">
    <property type="entry name" value="Peptidase_aspartic_dom_sf"/>
</dbReference>
<name>A0A4U6V867_SETVI</name>
<dbReference type="Gramene" id="TKW25451">
    <property type="protein sequence ID" value="TKW25451"/>
    <property type="gene ID" value="SEVIR_3G120700v2"/>
</dbReference>
<dbReference type="InterPro" id="IPR033121">
    <property type="entry name" value="PEPTIDASE_A1"/>
</dbReference>
<protein>
    <recommendedName>
        <fullName evidence="8">Peptidase A1 domain-containing protein</fullName>
    </recommendedName>
</protein>
<evidence type="ECO:0000313" key="10">
    <source>
        <dbReference type="Proteomes" id="UP000298652"/>
    </source>
</evidence>
<dbReference type="Pfam" id="PF14543">
    <property type="entry name" value="TAXi_N"/>
    <property type="match status" value="1"/>
</dbReference>
<keyword evidence="7" id="KW-0732">Signal</keyword>
<dbReference type="Proteomes" id="UP000298652">
    <property type="component" value="Chromosome 3"/>
</dbReference>
<dbReference type="InterPro" id="IPR034161">
    <property type="entry name" value="Pepsin-like_plant"/>
</dbReference>
<dbReference type="EMBL" id="CM016554">
    <property type="protein sequence ID" value="TKW25451.1"/>
    <property type="molecule type" value="Genomic_DNA"/>
</dbReference>
<dbReference type="AlphaFoldDB" id="A0A4U6V867"/>
<sequence length="523" mass="56455">MPGLPVASVLLLALHGLLCLQLLTARAEIDGDEGAAIEEGTSAHFEVTPPVVPAGGEKRREHFRALEAKDLFRHASRRQLASTTKIPEVLSDSTMFMELPMRSALNIAHVGMYLVSVRFGTPALPFNLALDTANDLTWISCRLRRHKGKHYGRSSAPAAAQTMSVGEDGTPVKKENKNWYRPALSSSWRRIRCSQAECGVLPYNTCPDASNSISCSYHQKTQDGTVTIGIYGMEKATVALSDGKMAKLPGLVLGCSMKEAGASVDAHDGVLGLGNGEISFGVITASRFAHRFSFCLLSTNSGRNASSYLTFGPNPAVMAPGTMETNIVYNADIPQAFGFHVNAVTVGGEPLDIPPEVWDDRIKYAGVILDTGTSLTGLVPAAYDAVTRALDRHLAHLPRVEIAGFEFCYRWTFAGDGVDPANNVTIPTLAFELEGGAVLEAEAKSVVMPEVQRGVACLAFRKLVEGGPSVIGNVIMQEHIWEFEHSVGIMRFRKDKCANHHLKGTSAANVHHAMTTNTPRFIN</sequence>
<dbReference type="PROSITE" id="PS51767">
    <property type="entry name" value="PEPTIDASE_A1"/>
    <property type="match status" value="1"/>
</dbReference>
<dbReference type="InterPro" id="IPR032799">
    <property type="entry name" value="TAXi_C"/>
</dbReference>
<dbReference type="PRINTS" id="PR00792">
    <property type="entry name" value="PEPSIN"/>
</dbReference>
<dbReference type="CDD" id="cd05476">
    <property type="entry name" value="pepsin_A_like_plant"/>
    <property type="match status" value="1"/>
</dbReference>
<keyword evidence="2" id="KW-0645">Protease</keyword>
<keyword evidence="4" id="KW-0378">Hydrolase</keyword>
<dbReference type="Gene3D" id="2.40.70.10">
    <property type="entry name" value="Acid Proteases"/>
    <property type="match status" value="2"/>
</dbReference>
<evidence type="ECO:0000256" key="2">
    <source>
        <dbReference type="ARBA" id="ARBA00022670"/>
    </source>
</evidence>
<feature type="active site" evidence="6">
    <location>
        <position position="370"/>
    </location>
</feature>
<feature type="chain" id="PRO_5020331127" description="Peptidase A1 domain-containing protein" evidence="7">
    <location>
        <begin position="20"/>
        <end position="523"/>
    </location>
</feature>
<evidence type="ECO:0000256" key="5">
    <source>
        <dbReference type="ARBA" id="ARBA00023180"/>
    </source>
</evidence>